<gene>
    <name evidence="2" type="ORF">GRJ2_003368300</name>
</gene>
<name>A0ABC9YHG5_GRUJA</name>
<proteinExistence type="predicted"/>
<dbReference type="EMBL" id="BAAFJT010000299">
    <property type="protein sequence ID" value="GAB0209026.1"/>
    <property type="molecule type" value="Genomic_DNA"/>
</dbReference>
<accession>A0ABC9YHG5</accession>
<evidence type="ECO:0000259" key="1">
    <source>
        <dbReference type="Pfam" id="PF03372"/>
    </source>
</evidence>
<evidence type="ECO:0000313" key="2">
    <source>
        <dbReference type="EMBL" id="GAB0209026.1"/>
    </source>
</evidence>
<dbReference type="Proteomes" id="UP001623348">
    <property type="component" value="Unassembled WGS sequence"/>
</dbReference>
<dbReference type="AlphaFoldDB" id="A0ABC9YHG5"/>
<keyword evidence="3" id="KW-1185">Reference proteome</keyword>
<dbReference type="Pfam" id="PF03372">
    <property type="entry name" value="Exo_endo_phos"/>
    <property type="match status" value="1"/>
</dbReference>
<organism evidence="2 3">
    <name type="scientific">Grus japonensis</name>
    <name type="common">Japanese crane</name>
    <name type="synonym">Red-crowned crane</name>
    <dbReference type="NCBI Taxonomy" id="30415"/>
    <lineage>
        <taxon>Eukaryota</taxon>
        <taxon>Metazoa</taxon>
        <taxon>Chordata</taxon>
        <taxon>Craniata</taxon>
        <taxon>Vertebrata</taxon>
        <taxon>Euteleostomi</taxon>
        <taxon>Archelosauria</taxon>
        <taxon>Archosauria</taxon>
        <taxon>Dinosauria</taxon>
        <taxon>Saurischia</taxon>
        <taxon>Theropoda</taxon>
        <taxon>Coelurosauria</taxon>
        <taxon>Aves</taxon>
        <taxon>Neognathae</taxon>
        <taxon>Neoaves</taxon>
        <taxon>Gruiformes</taxon>
        <taxon>Gruidae</taxon>
        <taxon>Grus</taxon>
    </lineage>
</organism>
<reference evidence="2 3" key="1">
    <citation type="submission" date="2024-06" db="EMBL/GenBank/DDBJ databases">
        <title>The draft genome of Grus japonensis, version 3.</title>
        <authorList>
            <person name="Nabeshima K."/>
            <person name="Suzuki S."/>
            <person name="Onuma M."/>
        </authorList>
    </citation>
    <scope>NUCLEOTIDE SEQUENCE [LARGE SCALE GENOMIC DNA]</scope>
    <source>
        <strain evidence="2 3">451A</strain>
    </source>
</reference>
<dbReference type="InterPro" id="IPR005135">
    <property type="entry name" value="Endo/exonuclease/phosphatase"/>
</dbReference>
<evidence type="ECO:0000313" key="3">
    <source>
        <dbReference type="Proteomes" id="UP001623348"/>
    </source>
</evidence>
<comment type="caution">
    <text evidence="2">The sequence shown here is derived from an EMBL/GenBank/DDBJ whole genome shotgun (WGS) entry which is preliminary data.</text>
</comment>
<feature type="domain" description="Endonuclease/exonuclease/phosphatase" evidence="1">
    <location>
        <begin position="25"/>
        <end position="221"/>
    </location>
</feature>
<dbReference type="SUPFAM" id="SSF56219">
    <property type="entry name" value="DNase I-like"/>
    <property type="match status" value="1"/>
</dbReference>
<dbReference type="PANTHER" id="PTHR33395">
    <property type="entry name" value="TRANSCRIPTASE, PUTATIVE-RELATED-RELATED"/>
    <property type="match status" value="1"/>
</dbReference>
<dbReference type="Gene3D" id="3.60.10.10">
    <property type="entry name" value="Endonuclease/exonuclease/phosphatase"/>
    <property type="match status" value="1"/>
</dbReference>
<protein>
    <recommendedName>
        <fullName evidence="1">Endonuclease/exonuclease/phosphatase domain-containing protein</fullName>
    </recommendedName>
</protein>
<dbReference type="PANTHER" id="PTHR33395:SF22">
    <property type="entry name" value="REVERSE TRANSCRIPTASE DOMAIN-CONTAINING PROTEIN"/>
    <property type="match status" value="1"/>
</dbReference>
<dbReference type="InterPro" id="IPR036691">
    <property type="entry name" value="Endo/exonu/phosph_ase_sf"/>
</dbReference>
<sequence>MIDALRKVAGSVAQLKCIYTNAHSMGNKQEHLETIVQQENYDIVAIMETWWDDSHNWSAAMDGYKLFRRDRQGRRGSGVALYVKECFDCLEFNDGDERVECLWVRIRGKANKADIMVGICYRPSNQDEEADEIFYKQLGEVSQSLALVLVGDFNLPDACWKYNTVERKQSRRFLECVEDNFLTQLVSEPTREDTLLDLLFVNRGGLVGDVTVGGHLEHSDHEMIEFSILGEVRRGVSRTATLDFRRADLGLFRGLADRVPWEAVLKGKGVQEGWTFLKKEILKAQEQAVPMC</sequence>